<comment type="subunit">
    <text evidence="4">Homotrimer.</text>
</comment>
<feature type="domain" description="Fucolectin tachylectin-4 pentraxin-1" evidence="10">
    <location>
        <begin position="1"/>
        <end position="144"/>
    </location>
</feature>
<dbReference type="PANTHER" id="PTHR45713:SF8">
    <property type="entry name" value="SI:CH211-215K15.4"/>
    <property type="match status" value="1"/>
</dbReference>
<evidence type="ECO:0000256" key="4">
    <source>
        <dbReference type="ARBA" id="ARBA00011233"/>
    </source>
</evidence>
<evidence type="ECO:0000256" key="9">
    <source>
        <dbReference type="ARBA" id="ARBA00023157"/>
    </source>
</evidence>
<name>H3AU79_LATCH</name>
<dbReference type="EMBL" id="AFYH01155634">
    <property type="status" value="NOT_ANNOTATED_CDS"/>
    <property type="molecule type" value="Genomic_DNA"/>
</dbReference>
<dbReference type="GeneTree" id="ENSGT01060000248575"/>
<dbReference type="eggNOG" id="ENOG502QQVA">
    <property type="taxonomic scope" value="Eukaryota"/>
</dbReference>
<keyword evidence="9" id="KW-1015">Disulfide bond</keyword>
<reference evidence="12" key="1">
    <citation type="submission" date="2011-08" db="EMBL/GenBank/DDBJ databases">
        <title>The draft genome of Latimeria chalumnae.</title>
        <authorList>
            <person name="Di Palma F."/>
            <person name="Alfoldi J."/>
            <person name="Johnson J."/>
            <person name="Berlin A."/>
            <person name="Gnerre S."/>
            <person name="Jaffe D."/>
            <person name="MacCallum I."/>
            <person name="Young S."/>
            <person name="Walker B.J."/>
            <person name="Lander E."/>
            <person name="Lindblad-Toh K."/>
        </authorList>
    </citation>
    <scope>NUCLEOTIDE SEQUENCE [LARGE SCALE GENOMIC DNA]</scope>
    <source>
        <strain evidence="12">Wild caught</strain>
    </source>
</reference>
<dbReference type="InterPro" id="IPR006585">
    <property type="entry name" value="FTP1"/>
</dbReference>
<dbReference type="Bgee" id="ENSLACG00000011625">
    <property type="expression patterns" value="Expressed in pelvic fin"/>
</dbReference>
<feature type="domain" description="Fucolectin tachylectin-4 pentraxin-1" evidence="10">
    <location>
        <begin position="537"/>
        <end position="685"/>
    </location>
</feature>
<evidence type="ECO:0000313" key="11">
    <source>
        <dbReference type="Ensembl" id="ENSLACP00000013200.1"/>
    </source>
</evidence>
<evidence type="ECO:0000259" key="10">
    <source>
        <dbReference type="SMART" id="SM00607"/>
    </source>
</evidence>
<dbReference type="InterPro" id="IPR008979">
    <property type="entry name" value="Galactose-bd-like_sf"/>
</dbReference>
<feature type="domain" description="Fucolectin tachylectin-4 pentraxin-1" evidence="10">
    <location>
        <begin position="163"/>
        <end position="308"/>
    </location>
</feature>
<comment type="function">
    <text evidence="1">Acts as a defensive agent. Recognizes blood group fucosylated oligosaccharides including A, B, H and Lewis B-type antigens. Does not recognize Lewis A antigen and has low affinity for monovalent haptens.</text>
</comment>
<sequence>NIAFKGVATQSSVYDYRGVPEHAIDGNNDANYGGLSCTHTQLELSPWWRLDLQEKHSVNIVIITNRADCCSKRLSGVQVQNAQHSPYQVDKMNDRCMPLDSVDFPGPTVRFSCNGRAGRYVTILIPNRKEYLSLCEVEVFGSVIRGQVFGQTNGKISDLIPGAPNIALKGIATQSSLYDYRGAPEHAIDGNVDANYYGLSCSHTQLEFSPFWRVDLLQTYAIYIVVITNRADCCSERLRGVEVEVGDFVNSDGKENTRCTSWESVEFPEPITYFNCNGRIGSNIKVVIPNRVEYLTLCEVEVYGSVVEFQSAVHSPGGRYCTTVICFKKRFNLARGDGSMRYRCLEIPAYFTMGGENIALKGTATQSSLHDNGGRPENAIDGNKDAVYGGQSCSHTQIEQNPWWRLDLKEIHAIDIVVITNRNDCCPERLKGVEVWVGSSIDNSGADSFQCIPWELVDFPGPTFHFGCNGKKGRYVTVVIPNREDYLTLCEVEVFRHDDIAKKVSRCMVLPWKEEVQHENAVTTRRNKFVHQIQSTGESIALNGTATQSSLYDYRGHPENAIDGNKDATYGGQSCSHTQSEHSPWWRLDLKEIHAIDIVVITNRKDCCQKRLRGVEVRVGDFLNNNGADNFQCTPWEPVDFSGPTFHFGCNGKKGRYVTVVIPNREDYLTLCEVEVFGSVTDSHNPDVENQCVTQGCPNIALKGVATQSSMYDYRGAPEHAIDGNNNSSYGGKSCTHTKLEFSPWWRLDLQENHAINIVIITNRVDCCSERLRGVEVWVGSSPEINDINSFKCTPWTSVEFPKPRLRFSCNGRNVRYITVTIPNRKEYLTLCEVEVFASCPHDLIPDGK</sequence>
<feature type="domain" description="Fucolectin tachylectin-4 pentraxin-1" evidence="10">
    <location>
        <begin position="697"/>
        <end position="843"/>
    </location>
</feature>
<keyword evidence="6" id="KW-0479">Metal-binding</keyword>
<dbReference type="SMART" id="SM00607">
    <property type="entry name" value="FTP"/>
    <property type="match status" value="5"/>
</dbReference>
<dbReference type="SUPFAM" id="SSF49785">
    <property type="entry name" value="Galactose-binding domain-like"/>
    <property type="match status" value="5"/>
</dbReference>
<reference evidence="11" key="2">
    <citation type="submission" date="2025-08" db="UniProtKB">
        <authorList>
            <consortium name="Ensembl"/>
        </authorList>
    </citation>
    <scope>IDENTIFICATION</scope>
</reference>
<dbReference type="EMBL" id="AFYH01155635">
    <property type="status" value="NOT_ANNOTATED_CDS"/>
    <property type="molecule type" value="Genomic_DNA"/>
</dbReference>
<dbReference type="AlphaFoldDB" id="H3AU79"/>
<evidence type="ECO:0000256" key="2">
    <source>
        <dbReference type="ARBA" id="ARBA00004613"/>
    </source>
</evidence>
<comment type="similarity">
    <text evidence="3">Belongs to the fucolectin family.</text>
</comment>
<dbReference type="EMBL" id="AFYH01155637">
    <property type="status" value="NOT_ANNOTATED_CDS"/>
    <property type="molecule type" value="Genomic_DNA"/>
</dbReference>
<protein>
    <recommendedName>
        <fullName evidence="10">Fucolectin tachylectin-4 pentraxin-1 domain-containing protein</fullName>
    </recommendedName>
</protein>
<dbReference type="GO" id="GO:0046872">
    <property type="term" value="F:metal ion binding"/>
    <property type="evidence" value="ECO:0007669"/>
    <property type="project" value="UniProtKB-KW"/>
</dbReference>
<dbReference type="Pfam" id="PF22633">
    <property type="entry name" value="F5_F8_type_C_2"/>
    <property type="match status" value="5"/>
</dbReference>
<evidence type="ECO:0000256" key="8">
    <source>
        <dbReference type="ARBA" id="ARBA00022837"/>
    </source>
</evidence>
<keyword evidence="12" id="KW-1185">Reference proteome</keyword>
<dbReference type="Proteomes" id="UP000008672">
    <property type="component" value="Unassembled WGS sequence"/>
</dbReference>
<proteinExistence type="inferred from homology"/>
<dbReference type="HOGENOM" id="CLU_009725_0_0_1"/>
<comment type="subcellular location">
    <subcellularLocation>
        <location evidence="2">Secreted</location>
    </subcellularLocation>
</comment>
<keyword evidence="7" id="KW-0430">Lectin</keyword>
<keyword evidence="5" id="KW-0964">Secreted</keyword>
<dbReference type="OMA" id="DSCCDQR"/>
<dbReference type="GO" id="GO:0001868">
    <property type="term" value="P:regulation of complement activation, lectin pathway"/>
    <property type="evidence" value="ECO:0007669"/>
    <property type="project" value="UniProtKB-ARBA"/>
</dbReference>
<keyword evidence="8" id="KW-0106">Calcium</keyword>
<dbReference type="GO" id="GO:0010185">
    <property type="term" value="P:regulation of cellular defense response"/>
    <property type="evidence" value="ECO:0007669"/>
    <property type="project" value="UniProtKB-ARBA"/>
</dbReference>
<dbReference type="GO" id="GO:0042806">
    <property type="term" value="F:fucose binding"/>
    <property type="evidence" value="ECO:0007669"/>
    <property type="project" value="UniProtKB-ARBA"/>
</dbReference>
<dbReference type="InterPro" id="IPR051941">
    <property type="entry name" value="BG_Antigen-Binding_Lectin"/>
</dbReference>
<organism evidence="11 12">
    <name type="scientific">Latimeria chalumnae</name>
    <name type="common">Coelacanth</name>
    <dbReference type="NCBI Taxonomy" id="7897"/>
    <lineage>
        <taxon>Eukaryota</taxon>
        <taxon>Metazoa</taxon>
        <taxon>Chordata</taxon>
        <taxon>Craniata</taxon>
        <taxon>Vertebrata</taxon>
        <taxon>Euteleostomi</taxon>
        <taxon>Coelacanthiformes</taxon>
        <taxon>Coelacanthidae</taxon>
        <taxon>Latimeria</taxon>
    </lineage>
</organism>
<dbReference type="PANTHER" id="PTHR45713">
    <property type="entry name" value="FTP DOMAIN-CONTAINING PROTEIN"/>
    <property type="match status" value="1"/>
</dbReference>
<evidence type="ECO:0000313" key="12">
    <source>
        <dbReference type="Proteomes" id="UP000008672"/>
    </source>
</evidence>
<evidence type="ECO:0000256" key="7">
    <source>
        <dbReference type="ARBA" id="ARBA00022734"/>
    </source>
</evidence>
<dbReference type="Gene3D" id="2.60.120.260">
    <property type="entry name" value="Galactose-binding domain-like"/>
    <property type="match status" value="5"/>
</dbReference>
<dbReference type="Ensembl" id="ENSLACT00000013296.1">
    <property type="protein sequence ID" value="ENSLACP00000013200.1"/>
    <property type="gene ID" value="ENSLACG00000011625.1"/>
</dbReference>
<evidence type="ECO:0000256" key="6">
    <source>
        <dbReference type="ARBA" id="ARBA00022723"/>
    </source>
</evidence>
<dbReference type="InParanoid" id="H3AU79"/>
<dbReference type="GO" id="GO:0005576">
    <property type="term" value="C:extracellular region"/>
    <property type="evidence" value="ECO:0007669"/>
    <property type="project" value="UniProtKB-SubCell"/>
</dbReference>
<evidence type="ECO:0000256" key="1">
    <source>
        <dbReference type="ARBA" id="ARBA00002219"/>
    </source>
</evidence>
<feature type="domain" description="Fucolectin tachylectin-4 pentraxin-1" evidence="10">
    <location>
        <begin position="355"/>
        <end position="501"/>
    </location>
</feature>
<accession>H3AU79</accession>
<evidence type="ECO:0000256" key="3">
    <source>
        <dbReference type="ARBA" id="ARBA00010147"/>
    </source>
</evidence>
<dbReference type="EMBL" id="AFYH01155636">
    <property type="status" value="NOT_ANNOTATED_CDS"/>
    <property type="molecule type" value="Genomic_DNA"/>
</dbReference>
<reference evidence="11" key="3">
    <citation type="submission" date="2025-09" db="UniProtKB">
        <authorList>
            <consortium name="Ensembl"/>
        </authorList>
    </citation>
    <scope>IDENTIFICATION</scope>
</reference>
<evidence type="ECO:0000256" key="5">
    <source>
        <dbReference type="ARBA" id="ARBA00022525"/>
    </source>
</evidence>